<evidence type="ECO:0000313" key="8">
    <source>
        <dbReference type="EMBL" id="RFM26299.1"/>
    </source>
</evidence>
<dbReference type="RefSeq" id="WP_116849171.1">
    <property type="nucleotide sequence ID" value="NZ_QTJU01000010.1"/>
</dbReference>
<dbReference type="EMBL" id="QTJU01000010">
    <property type="protein sequence ID" value="RFM26299.1"/>
    <property type="molecule type" value="Genomic_DNA"/>
</dbReference>
<comment type="catalytic activity">
    <reaction evidence="5">
        <text>dTDP-beta-L-rhamnose + NADP(+) = dTDP-4-dehydro-beta-L-rhamnose + NADPH + H(+)</text>
        <dbReference type="Rhea" id="RHEA:21796"/>
        <dbReference type="ChEBI" id="CHEBI:15378"/>
        <dbReference type="ChEBI" id="CHEBI:57510"/>
        <dbReference type="ChEBI" id="CHEBI:57783"/>
        <dbReference type="ChEBI" id="CHEBI:58349"/>
        <dbReference type="ChEBI" id="CHEBI:62830"/>
        <dbReference type="EC" id="1.1.1.133"/>
    </reaction>
</comment>
<dbReference type="Proteomes" id="UP000261284">
    <property type="component" value="Unassembled WGS sequence"/>
</dbReference>
<comment type="function">
    <text evidence="6">Catalyzes the reduction of dTDP-6-deoxy-L-lyxo-4-hexulose to yield dTDP-L-rhamnose.</text>
</comment>
<dbReference type="InterPro" id="IPR005913">
    <property type="entry name" value="dTDP_dehydrorham_reduct"/>
</dbReference>
<dbReference type="GO" id="GO:0019305">
    <property type="term" value="P:dTDP-rhamnose biosynthetic process"/>
    <property type="evidence" value="ECO:0007669"/>
    <property type="project" value="UniProtKB-UniPathway"/>
</dbReference>
<keyword evidence="6" id="KW-0521">NADP</keyword>
<organism evidence="8 9">
    <name type="scientific">Deminuibacter soli</name>
    <dbReference type="NCBI Taxonomy" id="2291815"/>
    <lineage>
        <taxon>Bacteria</taxon>
        <taxon>Pseudomonadati</taxon>
        <taxon>Bacteroidota</taxon>
        <taxon>Chitinophagia</taxon>
        <taxon>Chitinophagales</taxon>
        <taxon>Chitinophagaceae</taxon>
        <taxon>Deminuibacter</taxon>
    </lineage>
</organism>
<dbReference type="AlphaFoldDB" id="A0A3E1NEA5"/>
<dbReference type="InterPro" id="IPR029903">
    <property type="entry name" value="RmlD-like-bd"/>
</dbReference>
<dbReference type="PANTHER" id="PTHR10491:SF4">
    <property type="entry name" value="METHIONINE ADENOSYLTRANSFERASE 2 SUBUNIT BETA"/>
    <property type="match status" value="1"/>
</dbReference>
<sequence>MNILVTGANGFLGQHLTLFLAAKGLRVWATGRNECRIPGKQVFEYISADLTGRDAVNELIKTVRPQCVIHTAAMSKPDECLLRPETCLQHNVEATHYLLEASVELSKNVHFIYVSTDFIFGEGGPHTEDTRPEPLNFYGRTKWMAEQLVEQSGLPFCIVRPAFIYGELWEGMRPSFIQWVQQSLAKGQSIKVVGDQYRTPTYVLDLCAGIYAIATQLKTGPFHLAGDEVVTPYQLAVTTAEVLGLDKALIEEVSAQTFKEPVQRAKSSGLKIDKARQELGYSPVTCKEGIARSFNYF</sequence>
<comment type="caution">
    <text evidence="8">The sequence shown here is derived from an EMBL/GenBank/DDBJ whole genome shotgun (WGS) entry which is preliminary data.</text>
</comment>
<dbReference type="Pfam" id="PF04321">
    <property type="entry name" value="RmlD_sub_bind"/>
    <property type="match status" value="1"/>
</dbReference>
<dbReference type="PANTHER" id="PTHR10491">
    <property type="entry name" value="DTDP-4-DEHYDRORHAMNOSE REDUCTASE"/>
    <property type="match status" value="1"/>
</dbReference>
<evidence type="ECO:0000256" key="1">
    <source>
        <dbReference type="ARBA" id="ARBA00004781"/>
    </source>
</evidence>
<evidence type="ECO:0000259" key="7">
    <source>
        <dbReference type="Pfam" id="PF04321"/>
    </source>
</evidence>
<dbReference type="CDD" id="cd05254">
    <property type="entry name" value="dTDP_HR_like_SDR_e"/>
    <property type="match status" value="1"/>
</dbReference>
<evidence type="ECO:0000256" key="4">
    <source>
        <dbReference type="ARBA" id="ARBA00017099"/>
    </source>
</evidence>
<comment type="similarity">
    <text evidence="2 6">Belongs to the dTDP-4-dehydrorhamnose reductase family.</text>
</comment>
<accession>A0A3E1NEA5</accession>
<dbReference type="EC" id="1.1.1.133" evidence="3 6"/>
<evidence type="ECO:0000256" key="2">
    <source>
        <dbReference type="ARBA" id="ARBA00010944"/>
    </source>
</evidence>
<keyword evidence="6" id="KW-0560">Oxidoreductase</keyword>
<dbReference type="SUPFAM" id="SSF51735">
    <property type="entry name" value="NAD(P)-binding Rossmann-fold domains"/>
    <property type="match status" value="1"/>
</dbReference>
<gene>
    <name evidence="8" type="ORF">DXN05_20535</name>
</gene>
<reference evidence="8 9" key="1">
    <citation type="submission" date="2018-08" db="EMBL/GenBank/DDBJ databases">
        <title>Chitinophagaceae sp. K23C18032701, a novel bacterium isolated from forest soil.</title>
        <authorList>
            <person name="Wang C."/>
        </authorList>
    </citation>
    <scope>NUCLEOTIDE SEQUENCE [LARGE SCALE GENOMIC DNA]</scope>
    <source>
        <strain evidence="8 9">K23C18032701</strain>
    </source>
</reference>
<dbReference type="UniPathway" id="UPA00124"/>
<evidence type="ECO:0000256" key="3">
    <source>
        <dbReference type="ARBA" id="ARBA00012929"/>
    </source>
</evidence>
<feature type="domain" description="RmlD-like substrate binding" evidence="7">
    <location>
        <begin position="1"/>
        <end position="294"/>
    </location>
</feature>
<dbReference type="Gene3D" id="3.40.50.720">
    <property type="entry name" value="NAD(P)-binding Rossmann-like Domain"/>
    <property type="match status" value="1"/>
</dbReference>
<dbReference type="GO" id="GO:0005829">
    <property type="term" value="C:cytosol"/>
    <property type="evidence" value="ECO:0007669"/>
    <property type="project" value="TreeGrafter"/>
</dbReference>
<evidence type="ECO:0000256" key="5">
    <source>
        <dbReference type="ARBA" id="ARBA00048200"/>
    </source>
</evidence>
<evidence type="ECO:0000313" key="9">
    <source>
        <dbReference type="Proteomes" id="UP000261284"/>
    </source>
</evidence>
<name>A0A3E1NEA5_9BACT</name>
<keyword evidence="9" id="KW-1185">Reference proteome</keyword>
<proteinExistence type="inferred from homology"/>
<dbReference type="InterPro" id="IPR036291">
    <property type="entry name" value="NAD(P)-bd_dom_sf"/>
</dbReference>
<protein>
    <recommendedName>
        <fullName evidence="4 6">dTDP-4-dehydrorhamnose reductase</fullName>
        <ecNumber evidence="3 6">1.1.1.133</ecNumber>
    </recommendedName>
</protein>
<dbReference type="OrthoDB" id="9803892at2"/>
<dbReference type="GO" id="GO:0008831">
    <property type="term" value="F:dTDP-4-dehydrorhamnose reductase activity"/>
    <property type="evidence" value="ECO:0007669"/>
    <property type="project" value="UniProtKB-EC"/>
</dbReference>
<evidence type="ECO:0000256" key="6">
    <source>
        <dbReference type="RuleBase" id="RU364082"/>
    </source>
</evidence>
<comment type="pathway">
    <text evidence="1 6">Carbohydrate biosynthesis; dTDP-L-rhamnose biosynthesis.</text>
</comment>